<feature type="chain" id="PRO_5026708227" evidence="5">
    <location>
        <begin position="21"/>
        <end position="390"/>
    </location>
</feature>
<dbReference type="InterPro" id="IPR028081">
    <property type="entry name" value="Leu-bd"/>
</dbReference>
<dbReference type="CDD" id="cd20013">
    <property type="entry name" value="PBP1_RPA0985_benzoate-like"/>
    <property type="match status" value="1"/>
</dbReference>
<dbReference type="SUPFAM" id="SSF53822">
    <property type="entry name" value="Periplasmic binding protein-like I"/>
    <property type="match status" value="1"/>
</dbReference>
<organism evidence="7 8">
    <name type="scientific">Sinorhizobium terangae</name>
    <dbReference type="NCBI Taxonomy" id="110322"/>
    <lineage>
        <taxon>Bacteria</taxon>
        <taxon>Pseudomonadati</taxon>
        <taxon>Pseudomonadota</taxon>
        <taxon>Alphaproteobacteria</taxon>
        <taxon>Hyphomicrobiales</taxon>
        <taxon>Rhizobiaceae</taxon>
        <taxon>Sinorhizobium/Ensifer group</taxon>
        <taxon>Sinorhizobium</taxon>
    </lineage>
</organism>
<feature type="domain" description="Leucine-binding protein" evidence="6">
    <location>
        <begin position="22"/>
        <end position="364"/>
    </location>
</feature>
<feature type="signal peptide" evidence="5">
    <location>
        <begin position="1"/>
        <end position="20"/>
    </location>
</feature>
<dbReference type="OrthoDB" id="6083760at2"/>
<dbReference type="InterPro" id="IPR051010">
    <property type="entry name" value="BCAA_transport"/>
</dbReference>
<evidence type="ECO:0000259" key="6">
    <source>
        <dbReference type="Pfam" id="PF13458"/>
    </source>
</evidence>
<dbReference type="GO" id="GO:0006865">
    <property type="term" value="P:amino acid transport"/>
    <property type="evidence" value="ECO:0007669"/>
    <property type="project" value="UniProtKB-KW"/>
</dbReference>
<dbReference type="InterPro" id="IPR000709">
    <property type="entry name" value="Leu_Ile_Val-bd"/>
</dbReference>
<comment type="caution">
    <text evidence="7">The sequence shown here is derived from an EMBL/GenBank/DDBJ whole genome shotgun (WGS) entry which is preliminary data.</text>
</comment>
<name>A0A6N7LKR9_SINTE</name>
<dbReference type="Proteomes" id="UP000439983">
    <property type="component" value="Unassembled WGS sequence"/>
</dbReference>
<keyword evidence="2" id="KW-0813">Transport</keyword>
<proteinExistence type="inferred from homology"/>
<dbReference type="PANTHER" id="PTHR30483">
    <property type="entry name" value="LEUCINE-SPECIFIC-BINDING PROTEIN"/>
    <property type="match status" value="1"/>
</dbReference>
<accession>A0A6N7LKR9</accession>
<protein>
    <submittedName>
        <fullName evidence="7">ABC transporter substrate-binding protein</fullName>
    </submittedName>
</protein>
<evidence type="ECO:0000256" key="2">
    <source>
        <dbReference type="ARBA" id="ARBA00022448"/>
    </source>
</evidence>
<gene>
    <name evidence="7" type="ORF">GHK62_25125</name>
</gene>
<dbReference type="PRINTS" id="PR00337">
    <property type="entry name" value="LEUILEVALBP"/>
</dbReference>
<evidence type="ECO:0000256" key="4">
    <source>
        <dbReference type="ARBA" id="ARBA00022970"/>
    </source>
</evidence>
<reference evidence="7 8" key="1">
    <citation type="journal article" date="2013" name="Genome Biol.">
        <title>Comparative genomics of the core and accessory genomes of 48 Sinorhizobium strains comprising five genospecies.</title>
        <authorList>
            <person name="Sugawara M."/>
            <person name="Epstein B."/>
            <person name="Badgley B.D."/>
            <person name="Unno T."/>
            <person name="Xu L."/>
            <person name="Reese J."/>
            <person name="Gyaneshwar P."/>
            <person name="Denny R."/>
            <person name="Mudge J."/>
            <person name="Bharti A.K."/>
            <person name="Farmer A.D."/>
            <person name="May G.D."/>
            <person name="Woodward J.E."/>
            <person name="Medigue C."/>
            <person name="Vallenet D."/>
            <person name="Lajus A."/>
            <person name="Rouy Z."/>
            <person name="Martinez-Vaz B."/>
            <person name="Tiffin P."/>
            <person name="Young N.D."/>
            <person name="Sadowsky M.J."/>
        </authorList>
    </citation>
    <scope>NUCLEOTIDE SEQUENCE [LARGE SCALE GENOMIC DNA]</scope>
    <source>
        <strain evidence="7 8">USDA4894</strain>
    </source>
</reference>
<evidence type="ECO:0000313" key="8">
    <source>
        <dbReference type="Proteomes" id="UP000439983"/>
    </source>
</evidence>
<dbReference type="Gene3D" id="3.40.50.2300">
    <property type="match status" value="2"/>
</dbReference>
<evidence type="ECO:0000256" key="3">
    <source>
        <dbReference type="ARBA" id="ARBA00022729"/>
    </source>
</evidence>
<dbReference type="AlphaFoldDB" id="A0A6N7LKR9"/>
<evidence type="ECO:0000256" key="5">
    <source>
        <dbReference type="SAM" id="SignalP"/>
    </source>
</evidence>
<evidence type="ECO:0000256" key="1">
    <source>
        <dbReference type="ARBA" id="ARBA00010062"/>
    </source>
</evidence>
<dbReference type="RefSeq" id="WP_153441749.1">
    <property type="nucleotide sequence ID" value="NZ_JACIGA010000006.1"/>
</dbReference>
<evidence type="ECO:0000313" key="7">
    <source>
        <dbReference type="EMBL" id="MQX17910.1"/>
    </source>
</evidence>
<dbReference type="InterPro" id="IPR028082">
    <property type="entry name" value="Peripla_BP_I"/>
</dbReference>
<sequence length="390" mass="41145">MKRIILAALAALAMSGAAEADTIKIGVIGPFSGPFALQGKNFKAGIDAYMALNGSKVGDDDVEVIYRDVPQADPAQSKALAQELVVKEGVQYLAGFYFTPDAMAVTPLLEQGNVPLVIMNAATSAIVTKSPLVVRTSFTLWQTSTPIAKVAKDAGVSKVISVVSDYGPGVDAENAFKKAYEAAGGEIVEAIRMPLATNDFSPIMQRVKDSGAQGVFAFLPSGPTTLGFVKAYNENGLKDAGIKLFAPGDLTQESDLPALGEAALGLQTTFHYAVSHDSPENKAFVEAAGKAIGNPAELSFPAVGAYDGMHVIYKMIEATGGEQDAQKAVDAVKGLSWTSPRGPVLIDPESRHIIQNIYLREVAKAEDGSYYNKEIQTFEKQGDPGLAALK</sequence>
<dbReference type="EMBL" id="WITC01000108">
    <property type="protein sequence ID" value="MQX17910.1"/>
    <property type="molecule type" value="Genomic_DNA"/>
</dbReference>
<keyword evidence="8" id="KW-1185">Reference proteome</keyword>
<dbReference type="PANTHER" id="PTHR30483:SF6">
    <property type="entry name" value="PERIPLASMIC BINDING PROTEIN OF ABC TRANSPORTER FOR NATURAL AMINO ACIDS"/>
    <property type="match status" value="1"/>
</dbReference>
<dbReference type="Pfam" id="PF13458">
    <property type="entry name" value="Peripla_BP_6"/>
    <property type="match status" value="1"/>
</dbReference>
<keyword evidence="4" id="KW-0029">Amino-acid transport</keyword>
<comment type="similarity">
    <text evidence="1">Belongs to the leucine-binding protein family.</text>
</comment>
<keyword evidence="3 5" id="KW-0732">Signal</keyword>